<gene>
    <name evidence="1" type="ORF">AKJ09_11181</name>
</gene>
<sequence length="125" mass="13751">MVLGLCKQWACDQRRFLQGGRARSVLRTMLLTLAIVCGAQALFVGHAKPRERSAAEQTRLAMGARRRSTSIALPFALERAAKATLTRARETHRLKREGLPNRAIARAPPGDHVARGMLRVAAREG</sequence>
<protein>
    <submittedName>
        <fullName evidence="1">Uncharacterized protein</fullName>
    </submittedName>
</protein>
<name>A0A0K1QFL4_9BACT</name>
<accession>A0A0K1QFL4</accession>
<dbReference type="Proteomes" id="UP000064967">
    <property type="component" value="Chromosome"/>
</dbReference>
<dbReference type="STRING" id="1391654.AKJ09_11181"/>
<dbReference type="AlphaFoldDB" id="A0A0K1QFL4"/>
<evidence type="ECO:0000313" key="2">
    <source>
        <dbReference type="Proteomes" id="UP000064967"/>
    </source>
</evidence>
<reference evidence="1 2" key="1">
    <citation type="submission" date="2015-08" db="EMBL/GenBank/DDBJ databases">
        <authorList>
            <person name="Babu N.S."/>
            <person name="Beckwith C.J."/>
            <person name="Beseler K.G."/>
            <person name="Brison A."/>
            <person name="Carone J.V."/>
            <person name="Caskin T.P."/>
            <person name="Diamond M."/>
            <person name="Durham M.E."/>
            <person name="Foxe J.M."/>
            <person name="Go M."/>
            <person name="Henderson B.A."/>
            <person name="Jones I.B."/>
            <person name="McGettigan J.A."/>
            <person name="Micheletti S.J."/>
            <person name="Nasrallah M.E."/>
            <person name="Ortiz D."/>
            <person name="Piller C.R."/>
            <person name="Privatt S.R."/>
            <person name="Schneider S.L."/>
            <person name="Sharp S."/>
            <person name="Smith T.C."/>
            <person name="Stanton J.D."/>
            <person name="Ullery H.E."/>
            <person name="Wilson R.J."/>
            <person name="Serrano M.G."/>
            <person name="Buck G."/>
            <person name="Lee V."/>
            <person name="Wang Y."/>
            <person name="Carvalho R."/>
            <person name="Voegtly L."/>
            <person name="Shi R."/>
            <person name="Duckworth R."/>
            <person name="Johnson A."/>
            <person name="Loviza R."/>
            <person name="Walstead R."/>
            <person name="Shah Z."/>
            <person name="Kiflezghi M."/>
            <person name="Wade K."/>
            <person name="Ball S.L."/>
            <person name="Bradley K.W."/>
            <person name="Asai D.J."/>
            <person name="Bowman C.A."/>
            <person name="Russell D.A."/>
            <person name="Pope W.H."/>
            <person name="Jacobs-Sera D."/>
            <person name="Hendrix R.W."/>
            <person name="Hatfull G.F."/>
        </authorList>
    </citation>
    <scope>NUCLEOTIDE SEQUENCE [LARGE SCALE GENOMIC DNA]</scope>
    <source>
        <strain evidence="1 2">DSM 27648</strain>
    </source>
</reference>
<dbReference type="EMBL" id="CP012333">
    <property type="protein sequence ID" value="AKV04518.1"/>
    <property type="molecule type" value="Genomic_DNA"/>
</dbReference>
<keyword evidence="2" id="KW-1185">Reference proteome</keyword>
<evidence type="ECO:0000313" key="1">
    <source>
        <dbReference type="EMBL" id="AKV04518.1"/>
    </source>
</evidence>
<dbReference type="KEGG" id="llu:AKJ09_11181"/>
<organism evidence="1 2">
    <name type="scientific">Labilithrix luteola</name>
    <dbReference type="NCBI Taxonomy" id="1391654"/>
    <lineage>
        <taxon>Bacteria</taxon>
        <taxon>Pseudomonadati</taxon>
        <taxon>Myxococcota</taxon>
        <taxon>Polyangia</taxon>
        <taxon>Polyangiales</taxon>
        <taxon>Labilitrichaceae</taxon>
        <taxon>Labilithrix</taxon>
    </lineage>
</organism>
<proteinExistence type="predicted"/>